<organism evidence="2 3">
    <name type="scientific">Phanerochaete sordida</name>
    <dbReference type="NCBI Taxonomy" id="48140"/>
    <lineage>
        <taxon>Eukaryota</taxon>
        <taxon>Fungi</taxon>
        <taxon>Dikarya</taxon>
        <taxon>Basidiomycota</taxon>
        <taxon>Agaricomycotina</taxon>
        <taxon>Agaricomycetes</taxon>
        <taxon>Polyporales</taxon>
        <taxon>Phanerochaetaceae</taxon>
        <taxon>Phanerochaete</taxon>
    </lineage>
</organism>
<dbReference type="EMBL" id="BPQB01000004">
    <property type="protein sequence ID" value="GJE86735.1"/>
    <property type="molecule type" value="Genomic_DNA"/>
</dbReference>
<feature type="compositionally biased region" description="Basic residues" evidence="1">
    <location>
        <begin position="142"/>
        <end position="155"/>
    </location>
</feature>
<reference evidence="2 3" key="1">
    <citation type="submission" date="2021-08" db="EMBL/GenBank/DDBJ databases">
        <title>Draft Genome Sequence of Phanerochaete sordida strain YK-624.</title>
        <authorList>
            <person name="Mori T."/>
            <person name="Dohra H."/>
            <person name="Suzuki T."/>
            <person name="Kawagishi H."/>
            <person name="Hirai H."/>
        </authorList>
    </citation>
    <scope>NUCLEOTIDE SEQUENCE [LARGE SCALE GENOMIC DNA]</scope>
    <source>
        <strain evidence="2 3">YK-624</strain>
    </source>
</reference>
<feature type="compositionally biased region" description="Low complexity" evidence="1">
    <location>
        <begin position="73"/>
        <end position="106"/>
    </location>
</feature>
<comment type="caution">
    <text evidence="2">The sequence shown here is derived from an EMBL/GenBank/DDBJ whole genome shotgun (WGS) entry which is preliminary data.</text>
</comment>
<feature type="region of interest" description="Disordered" evidence="1">
    <location>
        <begin position="43"/>
        <end position="159"/>
    </location>
</feature>
<keyword evidence="3" id="KW-1185">Reference proteome</keyword>
<name>A0A9P3G2K3_9APHY</name>
<dbReference type="AlphaFoldDB" id="A0A9P3G2K3"/>
<evidence type="ECO:0000313" key="2">
    <source>
        <dbReference type="EMBL" id="GJE86735.1"/>
    </source>
</evidence>
<gene>
    <name evidence="2" type="ORF">PsYK624_028160</name>
</gene>
<evidence type="ECO:0000313" key="3">
    <source>
        <dbReference type="Proteomes" id="UP000703269"/>
    </source>
</evidence>
<proteinExistence type="predicted"/>
<feature type="compositionally biased region" description="Basic and acidic residues" evidence="1">
    <location>
        <begin position="132"/>
        <end position="141"/>
    </location>
</feature>
<protein>
    <submittedName>
        <fullName evidence="2">Uncharacterized protein</fullName>
    </submittedName>
</protein>
<sequence length="215" mass="21888">MNAQKLDAQKLRAGNLGAQNLVGRGGFPSCGGAQDMLSVAPLRARPASLARPSSEKEPPPFDRPARLRSATHPRLGARCAPPAPGPALTYCAAASGSPPARARPASLGDTVAGRGSAPRAGSPGANGRVAPRSHDPGARDVRKPRRRPRSPRTRAHAAATRAVRGAGRAWGAGLRSRNGRAHARRAVQPPVNGARGDSSCAVQMGVAACAGALAL</sequence>
<feature type="compositionally biased region" description="Basic and acidic residues" evidence="1">
    <location>
        <begin position="53"/>
        <end position="65"/>
    </location>
</feature>
<evidence type="ECO:0000256" key="1">
    <source>
        <dbReference type="SAM" id="MobiDB-lite"/>
    </source>
</evidence>
<dbReference type="Proteomes" id="UP000703269">
    <property type="component" value="Unassembled WGS sequence"/>
</dbReference>
<accession>A0A9P3G2K3</accession>
<feature type="compositionally biased region" description="Low complexity" evidence="1">
    <location>
        <begin position="43"/>
        <end position="52"/>
    </location>
</feature>